<keyword evidence="6" id="KW-1185">Reference proteome</keyword>
<accession>H2YMV4</accession>
<dbReference type="Gene3D" id="3.15.10.10">
    <property type="entry name" value="Bactericidal permeability-increasing protein, domain 1"/>
    <property type="match status" value="1"/>
</dbReference>
<dbReference type="Ensembl" id="ENSCSAVT00000006742.1">
    <property type="protein sequence ID" value="ENSCSAVP00000006656.1"/>
    <property type="gene ID" value="ENSCSAVG00000003987.1"/>
</dbReference>
<dbReference type="SUPFAM" id="SSF55394">
    <property type="entry name" value="Bactericidal permeability-increasing protein, BPI"/>
    <property type="match status" value="2"/>
</dbReference>
<sequence length="254" mass="27968">MQITQYSFGQVSLTTTSPDLINFHISGASLKMSGNWNVNYEIFFFSNSDDGTFTADASGIDLDISVRIGMDANGFPTITPTPSCTASIANLRAVVADSGLSFLYNILLNFSNDRIRRTFSSQICPAVKSAMQTQIQRILQNVTLTYPLGLATRVDLTLSRPPAVTSDALTLFSRGRCYAVGEPDAITTVPFPEIPEFTESTRMSSVILSDYVANTFFHAQWNAGTWNRWFYHDSFISSLGLNLTTDTFAQFLPG</sequence>
<dbReference type="Pfam" id="PF01273">
    <property type="entry name" value="LBP_BPI_CETP"/>
    <property type="match status" value="1"/>
</dbReference>
<dbReference type="PANTHER" id="PTHR10504">
    <property type="entry name" value="BACTERICIDAL PERMEABILITY-INCREASING BPI PROTEIN-RELATED"/>
    <property type="match status" value="1"/>
</dbReference>
<dbReference type="Gene3D" id="3.15.20.10">
    <property type="entry name" value="Bactericidal permeability-increasing protein, domain 2"/>
    <property type="match status" value="1"/>
</dbReference>
<dbReference type="InParanoid" id="H2YMV4"/>
<dbReference type="PANTHER" id="PTHR10504:SF131">
    <property type="entry name" value="BPI2 DOMAIN-CONTAINING PROTEIN"/>
    <property type="match status" value="1"/>
</dbReference>
<organism evidence="5 6">
    <name type="scientific">Ciona savignyi</name>
    <name type="common">Pacific transparent sea squirt</name>
    <dbReference type="NCBI Taxonomy" id="51511"/>
    <lineage>
        <taxon>Eukaryota</taxon>
        <taxon>Metazoa</taxon>
        <taxon>Chordata</taxon>
        <taxon>Tunicata</taxon>
        <taxon>Ascidiacea</taxon>
        <taxon>Phlebobranchia</taxon>
        <taxon>Cionidae</taxon>
        <taxon>Ciona</taxon>
    </lineage>
</organism>
<dbReference type="InterPro" id="IPR001124">
    <property type="entry name" value="Lipid-bd_serum_glycop_C"/>
</dbReference>
<dbReference type="GO" id="GO:0008289">
    <property type="term" value="F:lipid binding"/>
    <property type="evidence" value="ECO:0007669"/>
    <property type="project" value="InterPro"/>
</dbReference>
<dbReference type="InterPro" id="IPR032942">
    <property type="entry name" value="BPI/LBP/Plunc"/>
</dbReference>
<reference evidence="5" key="2">
    <citation type="submission" date="2025-08" db="UniProtKB">
        <authorList>
            <consortium name="Ensembl"/>
        </authorList>
    </citation>
    <scope>IDENTIFICATION</scope>
</reference>
<dbReference type="GO" id="GO:0005615">
    <property type="term" value="C:extracellular space"/>
    <property type="evidence" value="ECO:0007669"/>
    <property type="project" value="TreeGrafter"/>
</dbReference>
<evidence type="ECO:0000259" key="4">
    <source>
        <dbReference type="Pfam" id="PF02886"/>
    </source>
</evidence>
<comment type="similarity">
    <text evidence="1">Belongs to the BPI/LBP/Plunc superfamily. BPI/LBP family.</text>
</comment>
<dbReference type="HOGENOM" id="CLU_1096373_0_0_1"/>
<evidence type="ECO:0000313" key="6">
    <source>
        <dbReference type="Proteomes" id="UP000007875"/>
    </source>
</evidence>
<dbReference type="InterPro" id="IPR017943">
    <property type="entry name" value="Bactericidal_perm-incr_a/b_dom"/>
</dbReference>
<reference evidence="5" key="3">
    <citation type="submission" date="2025-09" db="UniProtKB">
        <authorList>
            <consortium name="Ensembl"/>
        </authorList>
    </citation>
    <scope>IDENTIFICATION</scope>
</reference>
<dbReference type="FunCoup" id="H2YMV4">
    <property type="interactions" value="1"/>
</dbReference>
<keyword evidence="2" id="KW-1015">Disulfide bond</keyword>
<dbReference type="STRING" id="51511.ENSCSAVP00000006656"/>
<evidence type="ECO:0000313" key="5">
    <source>
        <dbReference type="Ensembl" id="ENSCSAVP00000006656.1"/>
    </source>
</evidence>
<dbReference type="AlphaFoldDB" id="H2YMV4"/>
<dbReference type="Proteomes" id="UP000007875">
    <property type="component" value="Unassembled WGS sequence"/>
</dbReference>
<reference evidence="6" key="1">
    <citation type="submission" date="2003-08" db="EMBL/GenBank/DDBJ databases">
        <authorList>
            <person name="Birren B."/>
            <person name="Nusbaum C."/>
            <person name="Abebe A."/>
            <person name="Abouelleil A."/>
            <person name="Adekoya E."/>
            <person name="Ait-zahra M."/>
            <person name="Allen N."/>
            <person name="Allen T."/>
            <person name="An P."/>
            <person name="Anderson M."/>
            <person name="Anderson S."/>
            <person name="Arachchi H."/>
            <person name="Armbruster J."/>
            <person name="Bachantsang P."/>
            <person name="Baldwin J."/>
            <person name="Barry A."/>
            <person name="Bayul T."/>
            <person name="Blitshsteyn B."/>
            <person name="Bloom T."/>
            <person name="Blye J."/>
            <person name="Boguslavskiy L."/>
            <person name="Borowsky M."/>
            <person name="Boukhgalter B."/>
            <person name="Brunache A."/>
            <person name="Butler J."/>
            <person name="Calixte N."/>
            <person name="Calvo S."/>
            <person name="Camarata J."/>
            <person name="Campo K."/>
            <person name="Chang J."/>
            <person name="Cheshatsang Y."/>
            <person name="Citroen M."/>
            <person name="Collymore A."/>
            <person name="Considine T."/>
            <person name="Cook A."/>
            <person name="Cooke P."/>
            <person name="Corum B."/>
            <person name="Cuomo C."/>
            <person name="David R."/>
            <person name="Dawoe T."/>
            <person name="Degray S."/>
            <person name="Dodge S."/>
            <person name="Dooley K."/>
            <person name="Dorje P."/>
            <person name="Dorjee K."/>
            <person name="Dorris L."/>
            <person name="Duffey N."/>
            <person name="Dupes A."/>
            <person name="Elkins T."/>
            <person name="Engels R."/>
            <person name="Erickson J."/>
            <person name="Farina A."/>
            <person name="Faro S."/>
            <person name="Ferreira P."/>
            <person name="Fischer H."/>
            <person name="Fitzgerald M."/>
            <person name="Foley K."/>
            <person name="Gage D."/>
            <person name="Galagan J."/>
            <person name="Gearin G."/>
            <person name="Gnerre S."/>
            <person name="Gnirke A."/>
            <person name="Goyette A."/>
            <person name="Graham J."/>
            <person name="Grandbois E."/>
            <person name="Gyaltsen K."/>
            <person name="Hafez N."/>
            <person name="Hagopian D."/>
            <person name="Hagos B."/>
            <person name="Hall J."/>
            <person name="Hatcher B."/>
            <person name="Heller A."/>
            <person name="Higgins H."/>
            <person name="Honan T."/>
            <person name="Horn A."/>
            <person name="Houde N."/>
            <person name="Hughes L."/>
            <person name="Hulme W."/>
            <person name="Husby E."/>
            <person name="Iliev I."/>
            <person name="Jaffe D."/>
            <person name="Jones C."/>
            <person name="Kamal M."/>
            <person name="Kamat A."/>
            <person name="Kamvysselis M."/>
            <person name="Karlsson E."/>
            <person name="Kells C."/>
            <person name="Kieu A."/>
            <person name="Kisner P."/>
            <person name="Kodira C."/>
            <person name="Kulbokas E."/>
            <person name="Labutti K."/>
            <person name="Lama D."/>
            <person name="Landers T."/>
            <person name="Leger J."/>
            <person name="Levine S."/>
            <person name="Lewis D."/>
            <person name="Lewis T."/>
            <person name="Lindblad-toh K."/>
            <person name="Liu X."/>
            <person name="Lokyitsang T."/>
            <person name="Lokyitsang Y."/>
            <person name="Lucien O."/>
            <person name="Lui A."/>
            <person name="Ma L.J."/>
            <person name="Mabbitt R."/>
            <person name="Macdonald J."/>
            <person name="Maclean C."/>
            <person name="Major J."/>
            <person name="Manning J."/>
            <person name="Marabella R."/>
            <person name="Maru K."/>
            <person name="Matthews C."/>
            <person name="Mauceli E."/>
            <person name="Mccarthy M."/>
            <person name="Mcdonough S."/>
            <person name="Mcghee T."/>
            <person name="Meldrim J."/>
            <person name="Meneus L."/>
            <person name="Mesirov J."/>
            <person name="Mihalev A."/>
            <person name="Mihova T."/>
            <person name="Mikkelsen T."/>
            <person name="Mlenga V."/>
            <person name="Moru K."/>
            <person name="Mozes J."/>
            <person name="Mulrain L."/>
            <person name="Munson G."/>
            <person name="Naylor J."/>
            <person name="Newes C."/>
            <person name="Nguyen C."/>
            <person name="Nguyen N."/>
            <person name="Nguyen T."/>
            <person name="Nicol R."/>
            <person name="Nielsen C."/>
            <person name="Nizzari M."/>
            <person name="Norbu C."/>
            <person name="Norbu N."/>
            <person name="O'donnell P."/>
            <person name="Okoawo O."/>
            <person name="O'leary S."/>
            <person name="Omotosho B."/>
            <person name="O'neill K."/>
            <person name="Osman S."/>
            <person name="Parker S."/>
            <person name="Perrin D."/>
            <person name="Phunkhang P."/>
            <person name="Piqani B."/>
            <person name="Purcell S."/>
            <person name="Rachupka T."/>
            <person name="Ramasamy U."/>
            <person name="Rameau R."/>
            <person name="Ray V."/>
            <person name="Raymond C."/>
            <person name="Retta R."/>
            <person name="Richardson S."/>
            <person name="Rise C."/>
            <person name="Rodriguez J."/>
            <person name="Rogers J."/>
            <person name="Rogov P."/>
            <person name="Rutman M."/>
            <person name="Schupbach R."/>
            <person name="Seaman C."/>
            <person name="Settipalli S."/>
            <person name="Sharpe T."/>
            <person name="Sheridan J."/>
            <person name="Sherpa N."/>
            <person name="Shi J."/>
            <person name="Smirnov S."/>
            <person name="Smith C."/>
            <person name="Sougnez C."/>
            <person name="Spencer B."/>
            <person name="Stalker J."/>
            <person name="Stange-thomann N."/>
            <person name="Stavropoulos S."/>
            <person name="Stetson K."/>
            <person name="Stone C."/>
            <person name="Stone S."/>
            <person name="Stubbs M."/>
            <person name="Talamas J."/>
            <person name="Tchuinga P."/>
            <person name="Tenzing P."/>
            <person name="Tesfaye S."/>
            <person name="Theodore J."/>
            <person name="Thoulutsang Y."/>
            <person name="Topham K."/>
            <person name="Towey S."/>
            <person name="Tsamla T."/>
            <person name="Tsomo N."/>
            <person name="Vallee D."/>
            <person name="Vassiliev H."/>
            <person name="Venkataraman V."/>
            <person name="Vinson J."/>
            <person name="Vo A."/>
            <person name="Wade C."/>
            <person name="Wang S."/>
            <person name="Wangchuk T."/>
            <person name="Wangdi T."/>
            <person name="Whittaker C."/>
            <person name="Wilkinson J."/>
            <person name="Wu Y."/>
            <person name="Wyman D."/>
            <person name="Yadav S."/>
            <person name="Yang S."/>
            <person name="Yang X."/>
            <person name="Yeager S."/>
            <person name="Yee E."/>
            <person name="Young G."/>
            <person name="Zainoun J."/>
            <person name="Zembeck L."/>
            <person name="Zimmer A."/>
            <person name="Zody M."/>
            <person name="Lander E."/>
        </authorList>
    </citation>
    <scope>NUCLEOTIDE SEQUENCE [LARGE SCALE GENOMIC DNA]</scope>
</reference>
<dbReference type="Pfam" id="PF02886">
    <property type="entry name" value="LBP_BPI_CETP_C"/>
    <property type="match status" value="1"/>
</dbReference>
<evidence type="ECO:0000256" key="1">
    <source>
        <dbReference type="ARBA" id="ARBA00007292"/>
    </source>
</evidence>
<evidence type="ECO:0000256" key="2">
    <source>
        <dbReference type="ARBA" id="ARBA00023157"/>
    </source>
</evidence>
<dbReference type="GeneTree" id="ENSGT01100000263546"/>
<proteinExistence type="inferred from homology"/>
<evidence type="ECO:0008006" key="7">
    <source>
        <dbReference type="Google" id="ProtNLM"/>
    </source>
</evidence>
<feature type="domain" description="Lipid-binding serum glycoprotein N-terminal" evidence="3">
    <location>
        <begin position="1"/>
        <end position="132"/>
    </location>
</feature>
<name>H2YMV4_CIOSA</name>
<dbReference type="InterPro" id="IPR017942">
    <property type="entry name" value="Lipid-bd_serum_glycop_N"/>
</dbReference>
<dbReference type="eggNOG" id="KOG4160">
    <property type="taxonomic scope" value="Eukaryota"/>
</dbReference>
<protein>
    <recommendedName>
        <fullName evidence="7">Lipid-binding serum glycoprotein N-terminal domain-containing protein</fullName>
    </recommendedName>
</protein>
<feature type="domain" description="Lipid-binding serum glycoprotein C-terminal" evidence="4">
    <location>
        <begin position="189"/>
        <end position="253"/>
    </location>
</feature>
<evidence type="ECO:0000259" key="3">
    <source>
        <dbReference type="Pfam" id="PF01273"/>
    </source>
</evidence>